<reference evidence="1" key="1">
    <citation type="journal article" date="2020" name="Nature">
        <title>Giant virus diversity and host interactions through global metagenomics.</title>
        <authorList>
            <person name="Schulz F."/>
            <person name="Roux S."/>
            <person name="Paez-Espino D."/>
            <person name="Jungbluth S."/>
            <person name="Walsh D.A."/>
            <person name="Denef V.J."/>
            <person name="McMahon K.D."/>
            <person name="Konstantinidis K.T."/>
            <person name="Eloe-Fadrosh E.A."/>
            <person name="Kyrpides N.C."/>
            <person name="Woyke T."/>
        </authorList>
    </citation>
    <scope>NUCLEOTIDE SEQUENCE</scope>
    <source>
        <strain evidence="1">GVMAG-M-3300027770-17</strain>
    </source>
</reference>
<dbReference type="EMBL" id="MN740468">
    <property type="protein sequence ID" value="QHU28081.1"/>
    <property type="molecule type" value="Genomic_DNA"/>
</dbReference>
<name>A0A6C0LEG0_9ZZZZ</name>
<organism evidence="1">
    <name type="scientific">viral metagenome</name>
    <dbReference type="NCBI Taxonomy" id="1070528"/>
    <lineage>
        <taxon>unclassified sequences</taxon>
        <taxon>metagenomes</taxon>
        <taxon>organismal metagenomes</taxon>
    </lineage>
</organism>
<accession>A0A6C0LEG0</accession>
<protein>
    <submittedName>
        <fullName evidence="1">Uncharacterized protein</fullName>
    </submittedName>
</protein>
<sequence>MSITADSVKDDVKEAVDQAVPVLNIKIPELVAEIPEIIKDENVKKCLPSFNFVELFRSFISGLTTKKNIVSSV</sequence>
<proteinExistence type="predicted"/>
<dbReference type="AlphaFoldDB" id="A0A6C0LEG0"/>
<evidence type="ECO:0000313" key="1">
    <source>
        <dbReference type="EMBL" id="QHU28081.1"/>
    </source>
</evidence>